<dbReference type="EMBL" id="JADEVV010000061">
    <property type="protein sequence ID" value="MBE9255391.1"/>
    <property type="molecule type" value="Genomic_DNA"/>
</dbReference>
<sequence>MNIRDIGAFLVATVMLGQGGSVVAEVHWIVRPLVDSANNTVSCLGLYQNYSHQLTKDQLILFIPGEFEQIELEVSYGDAKPTLSLTVGEKSTFGVVITGEIFAELLQAEQLTIKGHQASPTTRESGAELIIESLNLAGMAEAVAVLQGETCATGEIYQLFKIHSKSYLKRGKFDFCKSSNSG</sequence>
<organism evidence="1 2">
    <name type="scientific">Synechocystis salina LEGE 00031</name>
    <dbReference type="NCBI Taxonomy" id="1828736"/>
    <lineage>
        <taxon>Bacteria</taxon>
        <taxon>Bacillati</taxon>
        <taxon>Cyanobacteriota</taxon>
        <taxon>Cyanophyceae</taxon>
        <taxon>Synechococcales</taxon>
        <taxon>Merismopediaceae</taxon>
        <taxon>Synechocystis</taxon>
    </lineage>
</organism>
<accession>A0ABR9VVL8</accession>
<keyword evidence="2" id="KW-1185">Reference proteome</keyword>
<dbReference type="RefSeq" id="WP_194020773.1">
    <property type="nucleotide sequence ID" value="NZ_JADEVV010000061.1"/>
</dbReference>
<dbReference type="Proteomes" id="UP000658720">
    <property type="component" value="Unassembled WGS sequence"/>
</dbReference>
<comment type="caution">
    <text evidence="1">The sequence shown here is derived from an EMBL/GenBank/DDBJ whole genome shotgun (WGS) entry which is preliminary data.</text>
</comment>
<name>A0ABR9VVL8_9SYNC</name>
<evidence type="ECO:0000313" key="2">
    <source>
        <dbReference type="Proteomes" id="UP000658720"/>
    </source>
</evidence>
<proteinExistence type="predicted"/>
<evidence type="ECO:0000313" key="1">
    <source>
        <dbReference type="EMBL" id="MBE9255391.1"/>
    </source>
</evidence>
<gene>
    <name evidence="1" type="ORF">IQ217_16420</name>
</gene>
<protein>
    <submittedName>
        <fullName evidence="1">Uncharacterized protein</fullName>
    </submittedName>
</protein>
<reference evidence="1 2" key="1">
    <citation type="submission" date="2020-10" db="EMBL/GenBank/DDBJ databases">
        <authorList>
            <person name="Castelo-Branco R."/>
            <person name="Eusebio N."/>
            <person name="Adriana R."/>
            <person name="Vieira A."/>
            <person name="Brugerolle De Fraissinette N."/>
            <person name="Rezende De Castro R."/>
            <person name="Schneider M.P."/>
            <person name="Vasconcelos V."/>
            <person name="Leao P.N."/>
        </authorList>
    </citation>
    <scope>NUCLEOTIDE SEQUENCE [LARGE SCALE GENOMIC DNA]</scope>
    <source>
        <strain evidence="1 2">LEGE 00031</strain>
    </source>
</reference>